<dbReference type="AlphaFoldDB" id="A0A0D5C4A1"/>
<organism evidence="1 2">
    <name type="scientific">Nitrosopumilus adriaticus</name>
    <dbReference type="NCBI Taxonomy" id="1580092"/>
    <lineage>
        <taxon>Archaea</taxon>
        <taxon>Nitrososphaerota</taxon>
        <taxon>Nitrososphaeria</taxon>
        <taxon>Nitrosopumilales</taxon>
        <taxon>Nitrosopumilaceae</taxon>
        <taxon>Nitrosopumilus</taxon>
    </lineage>
</organism>
<proteinExistence type="predicted"/>
<sequence length="162" mass="18460">MIEWEERPIEVQSLLNPAFCGEIMLECIKTYNVKSGSFPITLAFLIFPLVLHQPTREILPFSSKYLHSALNQNKEVLIGFSQRANHMISITIETLFFLLQTEVLKVDSYGKITINKKVKLSKIPESRDSEIQDCLNKSHQLGRLFSKGGKPSTIYAMFGVRP</sequence>
<dbReference type="KEGG" id="nin:NADRNF5_1546"/>
<reference evidence="2" key="1">
    <citation type="submission" date="2015-03" db="EMBL/GenBank/DDBJ databases">
        <title>Characterization of two novel Thaumarchaeota isolated from the Northern Adriatic Sea.</title>
        <authorList>
            <person name="Bayer B."/>
            <person name="Vojvoda J."/>
            <person name="Offre P."/>
            <person name="Srivastava A."/>
            <person name="Elisabeth N."/>
            <person name="Garcia J.A.L."/>
            <person name="Schleper C."/>
            <person name="Herndl G.J."/>
        </authorList>
    </citation>
    <scope>NUCLEOTIDE SEQUENCE [LARGE SCALE GENOMIC DNA]</scope>
    <source>
        <strain evidence="2">NF5</strain>
    </source>
</reference>
<dbReference type="Proteomes" id="UP000032408">
    <property type="component" value="Chromosome"/>
</dbReference>
<dbReference type="RefSeq" id="WP_048116747.1">
    <property type="nucleotide sequence ID" value="NZ_CP011070.1"/>
</dbReference>
<protein>
    <submittedName>
        <fullName evidence="1">Uncharacterized protein</fullName>
    </submittedName>
</protein>
<gene>
    <name evidence="1" type="ORF">NADRNF5_1546</name>
</gene>
<dbReference type="HOGENOM" id="CLU_136780_0_0_2"/>
<keyword evidence="2" id="KW-1185">Reference proteome</keyword>
<dbReference type="OrthoDB" id="381175at2157"/>
<dbReference type="EMBL" id="CP011070">
    <property type="protein sequence ID" value="AJW71227.1"/>
    <property type="molecule type" value="Genomic_DNA"/>
</dbReference>
<dbReference type="InterPro" id="IPR045390">
    <property type="entry name" value="ABC-3C_MC3"/>
</dbReference>
<accession>A0A0D5C4A1</accession>
<dbReference type="GeneID" id="24820724"/>
<reference evidence="1 2" key="2">
    <citation type="journal article" date="2016" name="ISME J.">
        <title>Physiological and genomic characterization of two novel marine thaumarchaeal strains indicates niche differentiation.</title>
        <authorList>
            <person name="Bayer B."/>
            <person name="Vojvoda J."/>
            <person name="Offre P."/>
            <person name="Alves R.J."/>
            <person name="Elisabeth N.H."/>
            <person name="Garcia J.A."/>
            <person name="Volland J.M."/>
            <person name="Srivastava A."/>
            <person name="Schleper C."/>
            <person name="Herndl G.J."/>
        </authorList>
    </citation>
    <scope>NUCLEOTIDE SEQUENCE [LARGE SCALE GENOMIC DNA]</scope>
    <source>
        <strain evidence="1 2">NF5</strain>
    </source>
</reference>
<dbReference type="Pfam" id="PF20131">
    <property type="entry name" value="MC3"/>
    <property type="match status" value="1"/>
</dbReference>
<evidence type="ECO:0000313" key="1">
    <source>
        <dbReference type="EMBL" id="AJW71227.1"/>
    </source>
</evidence>
<name>A0A0D5C4A1_9ARCH</name>
<dbReference type="STRING" id="1580092.NADRNF5_1546"/>
<evidence type="ECO:0000313" key="2">
    <source>
        <dbReference type="Proteomes" id="UP000032408"/>
    </source>
</evidence>